<dbReference type="AlphaFoldDB" id="A0A2K1KZT9"/>
<evidence type="ECO:0000256" key="2">
    <source>
        <dbReference type="SAM" id="Phobius"/>
    </source>
</evidence>
<evidence type="ECO:0000313" key="5">
    <source>
        <dbReference type="Proteomes" id="UP000006727"/>
    </source>
</evidence>
<evidence type="ECO:0000313" key="3">
    <source>
        <dbReference type="EMBL" id="PNR59292.1"/>
    </source>
</evidence>
<dbReference type="InParanoid" id="A0A2K1KZT9"/>
<keyword evidence="2" id="KW-0812">Transmembrane</keyword>
<dbReference type="Gramene" id="Pp3c2_2341V3.1">
    <property type="protein sequence ID" value="PAC:32936732.CDS.1"/>
    <property type="gene ID" value="Pp3c2_2341"/>
</dbReference>
<evidence type="ECO:0000256" key="1">
    <source>
        <dbReference type="SAM" id="MobiDB-lite"/>
    </source>
</evidence>
<reference evidence="3 5" key="1">
    <citation type="journal article" date="2008" name="Science">
        <title>The Physcomitrella genome reveals evolutionary insights into the conquest of land by plants.</title>
        <authorList>
            <person name="Rensing S."/>
            <person name="Lang D."/>
            <person name="Zimmer A."/>
            <person name="Terry A."/>
            <person name="Salamov A."/>
            <person name="Shapiro H."/>
            <person name="Nishiyama T."/>
            <person name="Perroud P.-F."/>
            <person name="Lindquist E."/>
            <person name="Kamisugi Y."/>
            <person name="Tanahashi T."/>
            <person name="Sakakibara K."/>
            <person name="Fujita T."/>
            <person name="Oishi K."/>
            <person name="Shin-I T."/>
            <person name="Kuroki Y."/>
            <person name="Toyoda A."/>
            <person name="Suzuki Y."/>
            <person name="Hashimoto A."/>
            <person name="Yamaguchi K."/>
            <person name="Sugano A."/>
            <person name="Kohara Y."/>
            <person name="Fujiyama A."/>
            <person name="Anterola A."/>
            <person name="Aoki S."/>
            <person name="Ashton N."/>
            <person name="Barbazuk W.B."/>
            <person name="Barker E."/>
            <person name="Bennetzen J."/>
            <person name="Bezanilla M."/>
            <person name="Blankenship R."/>
            <person name="Cho S.H."/>
            <person name="Dutcher S."/>
            <person name="Estelle M."/>
            <person name="Fawcett J.A."/>
            <person name="Gundlach H."/>
            <person name="Hanada K."/>
            <person name="Heyl A."/>
            <person name="Hicks K.A."/>
            <person name="Hugh J."/>
            <person name="Lohr M."/>
            <person name="Mayer K."/>
            <person name="Melkozernov A."/>
            <person name="Murata T."/>
            <person name="Nelson D."/>
            <person name="Pils B."/>
            <person name="Prigge M."/>
            <person name="Reiss B."/>
            <person name="Renner T."/>
            <person name="Rombauts S."/>
            <person name="Rushton P."/>
            <person name="Sanderfoot A."/>
            <person name="Schween G."/>
            <person name="Shiu S.-H."/>
            <person name="Stueber K."/>
            <person name="Theodoulou F.L."/>
            <person name="Tu H."/>
            <person name="Van de Peer Y."/>
            <person name="Verrier P.J."/>
            <person name="Waters E."/>
            <person name="Wood A."/>
            <person name="Yang L."/>
            <person name="Cove D."/>
            <person name="Cuming A."/>
            <person name="Hasebe M."/>
            <person name="Lucas S."/>
            <person name="Mishler D.B."/>
            <person name="Reski R."/>
            <person name="Grigoriev I."/>
            <person name="Quatrano R.S."/>
            <person name="Boore J.L."/>
        </authorList>
    </citation>
    <scope>NUCLEOTIDE SEQUENCE [LARGE SCALE GENOMIC DNA]</scope>
    <source>
        <strain evidence="4 5">cv. Gransden 2004</strain>
    </source>
</reference>
<name>A0A2K1KZT9_PHYPA</name>
<feature type="transmembrane region" description="Helical" evidence="2">
    <location>
        <begin position="93"/>
        <end position="114"/>
    </location>
</feature>
<reference evidence="3 5" key="2">
    <citation type="journal article" date="2018" name="Plant J.">
        <title>The Physcomitrella patens chromosome-scale assembly reveals moss genome structure and evolution.</title>
        <authorList>
            <person name="Lang D."/>
            <person name="Ullrich K.K."/>
            <person name="Murat F."/>
            <person name="Fuchs J."/>
            <person name="Jenkins J."/>
            <person name="Haas F.B."/>
            <person name="Piednoel M."/>
            <person name="Gundlach H."/>
            <person name="Van Bel M."/>
            <person name="Meyberg R."/>
            <person name="Vives C."/>
            <person name="Morata J."/>
            <person name="Symeonidi A."/>
            <person name="Hiss M."/>
            <person name="Muchero W."/>
            <person name="Kamisugi Y."/>
            <person name="Saleh O."/>
            <person name="Blanc G."/>
            <person name="Decker E.L."/>
            <person name="van Gessel N."/>
            <person name="Grimwood J."/>
            <person name="Hayes R.D."/>
            <person name="Graham S.W."/>
            <person name="Gunter L.E."/>
            <person name="McDaniel S.F."/>
            <person name="Hoernstein S.N.W."/>
            <person name="Larsson A."/>
            <person name="Li F.W."/>
            <person name="Perroud P.F."/>
            <person name="Phillips J."/>
            <person name="Ranjan P."/>
            <person name="Rokshar D.S."/>
            <person name="Rothfels C.J."/>
            <person name="Schneider L."/>
            <person name="Shu S."/>
            <person name="Stevenson D.W."/>
            <person name="Thummler F."/>
            <person name="Tillich M."/>
            <person name="Villarreal Aguilar J.C."/>
            <person name="Widiez T."/>
            <person name="Wong G.K."/>
            <person name="Wymore A."/>
            <person name="Zhang Y."/>
            <person name="Zimmer A.D."/>
            <person name="Quatrano R.S."/>
            <person name="Mayer K.F.X."/>
            <person name="Goodstein D."/>
            <person name="Casacuberta J.M."/>
            <person name="Vandepoele K."/>
            <person name="Reski R."/>
            <person name="Cuming A.C."/>
            <person name="Tuskan G.A."/>
            <person name="Maumus F."/>
            <person name="Salse J."/>
            <person name="Schmutz J."/>
            <person name="Rensing S.A."/>
        </authorList>
    </citation>
    <scope>NUCLEOTIDE SEQUENCE [LARGE SCALE GENOMIC DNA]</scope>
    <source>
        <strain evidence="4 5">cv. Gransden 2004</strain>
    </source>
</reference>
<keyword evidence="2" id="KW-0472">Membrane</keyword>
<sequence>MPHVQCQLDCEHSTSKEDTFRFKTIQLPRLHGIHDLSRKGRSKDFDLILSNLASASASIGNSGSGTTTPSSSTVHHQPSSIEGKRGRKLVTSLATKVMILVVAATLLALVASALSTPTPLLLVFLRRLHRPC</sequence>
<feature type="region of interest" description="Disordered" evidence="1">
    <location>
        <begin position="59"/>
        <end position="83"/>
    </location>
</feature>
<protein>
    <submittedName>
        <fullName evidence="3 4">Uncharacterized protein</fullName>
    </submittedName>
</protein>
<keyword evidence="2" id="KW-1133">Transmembrane helix</keyword>
<keyword evidence="5" id="KW-1185">Reference proteome</keyword>
<feature type="compositionally biased region" description="Low complexity" evidence="1">
    <location>
        <begin position="59"/>
        <end position="72"/>
    </location>
</feature>
<evidence type="ECO:0000313" key="4">
    <source>
        <dbReference type="EnsemblPlants" id="PAC:32936732.CDS.1"/>
    </source>
</evidence>
<accession>A0A2K1KZT9</accession>
<gene>
    <name evidence="3" type="ORF">PHYPA_002083</name>
</gene>
<dbReference type="EnsemblPlants" id="Pp3c2_2341V3.1">
    <property type="protein sequence ID" value="PAC:32936732.CDS.1"/>
    <property type="gene ID" value="Pp3c2_2341"/>
</dbReference>
<proteinExistence type="predicted"/>
<dbReference type="EMBL" id="ABEU02000002">
    <property type="protein sequence ID" value="PNR59292.1"/>
    <property type="molecule type" value="Genomic_DNA"/>
</dbReference>
<organism evidence="3">
    <name type="scientific">Physcomitrium patens</name>
    <name type="common">Spreading-leaved earth moss</name>
    <name type="synonym">Physcomitrella patens</name>
    <dbReference type="NCBI Taxonomy" id="3218"/>
    <lineage>
        <taxon>Eukaryota</taxon>
        <taxon>Viridiplantae</taxon>
        <taxon>Streptophyta</taxon>
        <taxon>Embryophyta</taxon>
        <taxon>Bryophyta</taxon>
        <taxon>Bryophytina</taxon>
        <taxon>Bryopsida</taxon>
        <taxon>Funariidae</taxon>
        <taxon>Funariales</taxon>
        <taxon>Funariaceae</taxon>
        <taxon>Physcomitrium</taxon>
    </lineage>
</organism>
<reference evidence="4" key="3">
    <citation type="submission" date="2020-12" db="UniProtKB">
        <authorList>
            <consortium name="EnsemblPlants"/>
        </authorList>
    </citation>
    <scope>IDENTIFICATION</scope>
</reference>
<dbReference type="Proteomes" id="UP000006727">
    <property type="component" value="Chromosome 2"/>
</dbReference>